<protein>
    <submittedName>
        <fullName evidence="2">Uncharacterized protein</fullName>
    </submittedName>
</protein>
<proteinExistence type="predicted"/>
<feature type="signal peptide" evidence="1">
    <location>
        <begin position="1"/>
        <end position="21"/>
    </location>
</feature>
<accession>A0ABZ2KNB6</accession>
<reference evidence="2 3" key="1">
    <citation type="submission" date="2021-12" db="EMBL/GenBank/DDBJ databases">
        <title>Discovery of the Pendulisporaceae a myxobacterial family with distinct sporulation behavior and unique specialized metabolism.</title>
        <authorList>
            <person name="Garcia R."/>
            <person name="Popoff A."/>
            <person name="Bader C.D."/>
            <person name="Loehr J."/>
            <person name="Walesch S."/>
            <person name="Walt C."/>
            <person name="Boldt J."/>
            <person name="Bunk B."/>
            <person name="Haeckl F.J.F.P.J."/>
            <person name="Gunesch A.P."/>
            <person name="Birkelbach J."/>
            <person name="Nuebel U."/>
            <person name="Pietschmann T."/>
            <person name="Bach T."/>
            <person name="Mueller R."/>
        </authorList>
    </citation>
    <scope>NUCLEOTIDE SEQUENCE [LARGE SCALE GENOMIC DNA]</scope>
    <source>
        <strain evidence="2 3">MSr12523</strain>
    </source>
</reference>
<organism evidence="2 3">
    <name type="scientific">Pendulispora brunnea</name>
    <dbReference type="NCBI Taxonomy" id="2905690"/>
    <lineage>
        <taxon>Bacteria</taxon>
        <taxon>Pseudomonadati</taxon>
        <taxon>Myxococcota</taxon>
        <taxon>Myxococcia</taxon>
        <taxon>Myxococcales</taxon>
        <taxon>Sorangiineae</taxon>
        <taxon>Pendulisporaceae</taxon>
        <taxon>Pendulispora</taxon>
    </lineage>
</organism>
<keyword evidence="1" id="KW-0732">Signal</keyword>
<dbReference type="Proteomes" id="UP001379533">
    <property type="component" value="Chromosome"/>
</dbReference>
<dbReference type="RefSeq" id="WP_394850183.1">
    <property type="nucleotide sequence ID" value="NZ_CP089982.1"/>
</dbReference>
<name>A0ABZ2KNB6_9BACT</name>
<gene>
    <name evidence="2" type="ORF">LZC95_22335</name>
</gene>
<sequence length="268" mass="30253">MSRFAWLAVAAALFTAPDALADEQVQPSAPPPAHNAALFADLFTRVNPGGIMLVVGGLYRYRYAHYDTPVLGDPHVQVGASAGVNPLYSQFSVFGEWLPLAILQLGARYDHFVRYGDDSARAYDRFQLNPVLRGKLWKILLLNQVFLSFYQFPRGKEPYEETEYDTYLMPRDLVVQDRTLLLGELWARGRVERLYAGPVYEWTYSRDLDRSRQRVGGAVLWVPAERFGFASRPRLFAMTGINLVDPRHDGEPFLVVGVGADYDLFGAL</sequence>
<evidence type="ECO:0000256" key="1">
    <source>
        <dbReference type="SAM" id="SignalP"/>
    </source>
</evidence>
<keyword evidence="3" id="KW-1185">Reference proteome</keyword>
<feature type="chain" id="PRO_5047039306" evidence="1">
    <location>
        <begin position="22"/>
        <end position="268"/>
    </location>
</feature>
<evidence type="ECO:0000313" key="3">
    <source>
        <dbReference type="Proteomes" id="UP001379533"/>
    </source>
</evidence>
<evidence type="ECO:0000313" key="2">
    <source>
        <dbReference type="EMBL" id="WXA99544.1"/>
    </source>
</evidence>
<dbReference type="EMBL" id="CP089982">
    <property type="protein sequence ID" value="WXA99544.1"/>
    <property type="molecule type" value="Genomic_DNA"/>
</dbReference>